<evidence type="ECO:0000313" key="3">
    <source>
        <dbReference type="Proteomes" id="UP001082703"/>
    </source>
</evidence>
<evidence type="ECO:0000313" key="2">
    <source>
        <dbReference type="EMBL" id="MCY1714540.1"/>
    </source>
</evidence>
<feature type="transmembrane region" description="Helical" evidence="1">
    <location>
        <begin position="100"/>
        <end position="120"/>
    </location>
</feature>
<keyword evidence="3" id="KW-1185">Reference proteome</keyword>
<feature type="transmembrane region" description="Helical" evidence="1">
    <location>
        <begin position="185"/>
        <end position="207"/>
    </location>
</feature>
<feature type="transmembrane region" description="Helical" evidence="1">
    <location>
        <begin position="21"/>
        <end position="41"/>
    </location>
</feature>
<comment type="caution">
    <text evidence="2">The sequence shown here is derived from an EMBL/GenBank/DDBJ whole genome shotgun (WGS) entry which is preliminary data.</text>
</comment>
<dbReference type="RefSeq" id="WP_268058594.1">
    <property type="nucleotide sequence ID" value="NZ_JAPOHA010000009.1"/>
</dbReference>
<keyword evidence="1" id="KW-1133">Transmembrane helix</keyword>
<keyword evidence="1" id="KW-0472">Membrane</keyword>
<feature type="transmembrane region" description="Helical" evidence="1">
    <location>
        <begin position="140"/>
        <end position="164"/>
    </location>
</feature>
<keyword evidence="1" id="KW-0812">Transmembrane</keyword>
<feature type="transmembrane region" description="Helical" evidence="1">
    <location>
        <begin position="227"/>
        <end position="254"/>
    </location>
</feature>
<evidence type="ECO:0008006" key="4">
    <source>
        <dbReference type="Google" id="ProtNLM"/>
    </source>
</evidence>
<protein>
    <recommendedName>
        <fullName evidence="4">ABC-2 family transporter protein</fullName>
    </recommendedName>
</protein>
<evidence type="ECO:0000256" key="1">
    <source>
        <dbReference type="SAM" id="Phobius"/>
    </source>
</evidence>
<reference evidence="2 3" key="1">
    <citation type="submission" date="2022-11" db="EMBL/GenBank/DDBJ databases">
        <authorList>
            <person name="Caiyu Z."/>
        </authorList>
    </citation>
    <scope>NUCLEOTIDE SEQUENCE [LARGE SCALE GENOMIC DNA]</scope>
    <source>
        <strain evidence="2 3">YR-4</strain>
    </source>
</reference>
<accession>A0ABT4BUR8</accession>
<organism evidence="2 3">
    <name type="scientific">Caproiciproducens galactitolivorans</name>
    <dbReference type="NCBI Taxonomy" id="642589"/>
    <lineage>
        <taxon>Bacteria</taxon>
        <taxon>Bacillati</taxon>
        <taxon>Bacillota</taxon>
        <taxon>Clostridia</taxon>
        <taxon>Eubacteriales</taxon>
        <taxon>Acutalibacteraceae</taxon>
        <taxon>Caproiciproducens</taxon>
    </lineage>
</organism>
<proteinExistence type="predicted"/>
<sequence>MLRKLLRYEIKATSRTFLPMYALLIVFALINKFFMAVNSSYLKIPQAIAMSVFVFIIIGICVMTLVVTIQRFNKNLLTDEGYLSFTLPVRVHSHIDSKMIVTLMWSVLSVLVSLISIFVMSVNETTILSFQRFMNELMAAFSQIGPSGYVLILEAVLLVIFGILSSTVEIYAAITVGNMSSKHKLLTGIGAYLGFGVIQQIIVSIILSSSDKSITRYFNLLETAGEFAQVQAAETVLLVLIAYMVIVGVALYFFTEWMLRKKLNLE</sequence>
<dbReference type="Proteomes" id="UP001082703">
    <property type="component" value="Unassembled WGS sequence"/>
</dbReference>
<dbReference type="EMBL" id="JAPOHA010000009">
    <property type="protein sequence ID" value="MCY1714540.1"/>
    <property type="molecule type" value="Genomic_DNA"/>
</dbReference>
<feature type="transmembrane region" description="Helical" evidence="1">
    <location>
        <begin position="47"/>
        <end position="69"/>
    </location>
</feature>
<gene>
    <name evidence="2" type="ORF">OUY18_09775</name>
</gene>
<name>A0ABT4BUR8_9FIRM</name>